<dbReference type="PROSITE" id="PS00138">
    <property type="entry name" value="SUBTILASE_SER"/>
    <property type="match status" value="1"/>
</dbReference>
<evidence type="ECO:0000259" key="6">
    <source>
        <dbReference type="Pfam" id="PF00082"/>
    </source>
</evidence>
<evidence type="ECO:0000256" key="5">
    <source>
        <dbReference type="PROSITE-ProRule" id="PRU01240"/>
    </source>
</evidence>
<organism evidence="8">
    <name type="scientific">Gibberella zeae</name>
    <name type="common">Wheat head blight fungus</name>
    <name type="synonym">Fusarium graminearum</name>
    <dbReference type="NCBI Taxonomy" id="5518"/>
    <lineage>
        <taxon>Eukaryota</taxon>
        <taxon>Fungi</taxon>
        <taxon>Dikarya</taxon>
        <taxon>Ascomycota</taxon>
        <taxon>Pezizomycotina</taxon>
        <taxon>Sordariomycetes</taxon>
        <taxon>Hypocreomycetidae</taxon>
        <taxon>Hypocreales</taxon>
        <taxon>Nectriaceae</taxon>
        <taxon>Fusarium</taxon>
    </lineage>
</organism>
<evidence type="ECO:0000313" key="8">
    <source>
        <dbReference type="EMBL" id="VIO56866.1"/>
    </source>
</evidence>
<dbReference type="PANTHER" id="PTHR43806">
    <property type="entry name" value="PEPTIDASE S8"/>
    <property type="match status" value="1"/>
</dbReference>
<evidence type="ECO:0000259" key="7">
    <source>
        <dbReference type="Pfam" id="PF24476"/>
    </source>
</evidence>
<feature type="domain" description="DUF7580" evidence="7">
    <location>
        <begin position="235"/>
        <end position="520"/>
    </location>
</feature>
<reference evidence="8" key="1">
    <citation type="submission" date="2019-04" db="EMBL/GenBank/DDBJ databases">
        <authorList>
            <person name="Melise S."/>
            <person name="Noan J."/>
            <person name="Okalmin O."/>
        </authorList>
    </citation>
    <scope>NUCLEOTIDE SEQUENCE</scope>
    <source>
        <strain evidence="8">FN9</strain>
    </source>
</reference>
<dbReference type="Gene3D" id="3.40.50.200">
    <property type="entry name" value="Peptidase S8/S53 domain"/>
    <property type="match status" value="1"/>
</dbReference>
<feature type="active site" description="Charge relay system" evidence="5">
    <location>
        <position position="613"/>
    </location>
</feature>
<keyword evidence="3 5" id="KW-0378">Hydrolase</keyword>
<dbReference type="Pfam" id="PF00082">
    <property type="entry name" value="Peptidase_S8"/>
    <property type="match status" value="1"/>
</dbReference>
<accession>A0A4E9ECS0</accession>
<name>A0A4E9ECS0_GIBZA</name>
<gene>
    <name evidence="8" type="ORF">FUG_LOCUS230242</name>
</gene>
<evidence type="ECO:0000256" key="2">
    <source>
        <dbReference type="ARBA" id="ARBA00022670"/>
    </source>
</evidence>
<dbReference type="InterPro" id="IPR015500">
    <property type="entry name" value="Peptidase_S8_subtilisin-rel"/>
</dbReference>
<evidence type="ECO:0000256" key="3">
    <source>
        <dbReference type="ARBA" id="ARBA00022801"/>
    </source>
</evidence>
<dbReference type="AlphaFoldDB" id="A0A4E9ECS0"/>
<proteinExistence type="inferred from homology"/>
<comment type="similarity">
    <text evidence="1 5">Belongs to the peptidase S8 family.</text>
</comment>
<keyword evidence="2 5" id="KW-0645">Protease</keyword>
<dbReference type="PROSITE" id="PS51892">
    <property type="entry name" value="SUBTILASE"/>
    <property type="match status" value="1"/>
</dbReference>
<feature type="active site" description="Charge relay system" evidence="5">
    <location>
        <position position="803"/>
    </location>
</feature>
<keyword evidence="4 5" id="KW-0720">Serine protease</keyword>
<dbReference type="GO" id="GO:0006508">
    <property type="term" value="P:proteolysis"/>
    <property type="evidence" value="ECO:0007669"/>
    <property type="project" value="UniProtKB-KW"/>
</dbReference>
<sequence length="881" mass="99543">MHNATDVIARWRFVESIHPLFSLAKSRPQVEDVDRGLYGPLEAKDRADLKYEITLLRNNLHYITMTQAHINIEESINDYAYLRNLDRSLEILLQDLEDMIDSNVLQEELQHIIEPKSLTPFPKLIVLWKVVKLQKESMSSNGMPDNASDISEMNDMDNRTESSWSRKYLFTSRERVDRYIQFPKDREELEVLRRTTSQFMMAMEWTSMASVSSVWEADVETQIWEPDELEDIRNANEFASACTSLFTRMADDTACGTPHIAKLQLSGFKGGQLKMNIGTCEGADWISSIFTELLGKPSDEIFSFGHICSPTPIHNVRGDILHVTFNLEGMWIANGNVDTTPHSWDGGEHSLDYYLTHDTRLTLKQRKLVGALLAASLFKLSDSPWIEQHLGPECIFVPSPKNKLLEQWCPRIHCTLVPRQDTRLLSDKIAALGILILELETNRRADWVDDDEDWQTGERSNRGRLSRILHVWKDDVADDYRRIGDACLNFDNHVLDLDDSDIVTERKELAVIYSHILEPLFECSMSSFGELQPIFEGMLGRSRLLASPIIVPSDITTKIVLFDDNDIAESATDKRSADEFMGELQPFLQTIRSVRDSCKPWELKKRIRIAVLDSGIDDTQPIMDSATRHGRINCQASRSFVHRADSWRQDSYGHGTHVTQLLLKTAPVAEIFIGKICTDKVIEADFMPAITQAINWAVDYCDADIISMSFGFDVEDDDIETAIDKALEKGKLIIAAASNEGGRTGRARPARRDGVMCIHATDGKGNKGKMNPSPLANKSNFATLGVSIPLRWKGADVCKSGTSFAVPIAVGIAAGVLELAQHKCTKLSPHKLRALYQKRGMEEIFRAMATSRDGYDFVFPGRQWAIQAEAVSMIQKIMRKI</sequence>
<dbReference type="Pfam" id="PF24476">
    <property type="entry name" value="DUF7580"/>
    <property type="match status" value="1"/>
</dbReference>
<dbReference type="EMBL" id="CAAKMV010000126">
    <property type="protein sequence ID" value="VIO56866.1"/>
    <property type="molecule type" value="Genomic_DNA"/>
</dbReference>
<dbReference type="InterPro" id="IPR050131">
    <property type="entry name" value="Peptidase_S8_subtilisin-like"/>
</dbReference>
<evidence type="ECO:0000256" key="4">
    <source>
        <dbReference type="ARBA" id="ARBA00022825"/>
    </source>
</evidence>
<dbReference type="SUPFAM" id="SSF52743">
    <property type="entry name" value="Subtilisin-like"/>
    <property type="match status" value="1"/>
</dbReference>
<evidence type="ECO:0000256" key="1">
    <source>
        <dbReference type="ARBA" id="ARBA00011073"/>
    </source>
</evidence>
<dbReference type="PANTHER" id="PTHR43806:SF11">
    <property type="entry name" value="CEREVISIN-RELATED"/>
    <property type="match status" value="1"/>
</dbReference>
<dbReference type="PRINTS" id="PR00723">
    <property type="entry name" value="SUBTILISIN"/>
</dbReference>
<feature type="domain" description="Peptidase S8/S53" evidence="6">
    <location>
        <begin position="605"/>
        <end position="837"/>
    </location>
</feature>
<protein>
    <submittedName>
        <fullName evidence="8">Uncharacterized protein</fullName>
    </submittedName>
</protein>
<dbReference type="GO" id="GO:0004252">
    <property type="term" value="F:serine-type endopeptidase activity"/>
    <property type="evidence" value="ECO:0007669"/>
    <property type="project" value="UniProtKB-UniRule"/>
</dbReference>
<dbReference type="InterPro" id="IPR036852">
    <property type="entry name" value="Peptidase_S8/S53_dom_sf"/>
</dbReference>
<dbReference type="InterPro" id="IPR056002">
    <property type="entry name" value="DUF7580"/>
</dbReference>
<dbReference type="InterPro" id="IPR000209">
    <property type="entry name" value="Peptidase_S8/S53_dom"/>
</dbReference>
<dbReference type="InterPro" id="IPR023828">
    <property type="entry name" value="Peptidase_S8_Ser-AS"/>
</dbReference>
<feature type="active site" description="Charge relay system" evidence="5">
    <location>
        <position position="654"/>
    </location>
</feature>